<accession>A0A1C4C229</accession>
<dbReference type="GO" id="GO:0005524">
    <property type="term" value="F:ATP binding"/>
    <property type="evidence" value="ECO:0007669"/>
    <property type="project" value="UniProtKB-UniRule"/>
</dbReference>
<comment type="pathway">
    <text evidence="2 15">Cofactor biosynthesis; FAD biosynthesis; FAD from FMN: step 1/1.</text>
</comment>
<dbReference type="NCBIfam" id="NF004163">
    <property type="entry name" value="PRK05627.1-6"/>
    <property type="match status" value="1"/>
</dbReference>
<protein>
    <recommendedName>
        <fullName evidence="15">Riboflavin biosynthesis protein</fullName>
    </recommendedName>
    <domain>
        <recommendedName>
            <fullName evidence="15">Riboflavin kinase</fullName>
            <ecNumber evidence="15">2.7.1.26</ecNumber>
        </recommendedName>
        <alternativeName>
            <fullName evidence="15">Flavokinase</fullName>
        </alternativeName>
    </domain>
    <domain>
        <recommendedName>
            <fullName evidence="15">FMN adenylyltransferase</fullName>
            <ecNumber evidence="15">2.7.7.2</ecNumber>
        </recommendedName>
        <alternativeName>
            <fullName evidence="15">FAD pyrophosphorylase</fullName>
        </alternativeName>
        <alternativeName>
            <fullName evidence="15">FAD synthase</fullName>
        </alternativeName>
    </domain>
</protein>
<evidence type="ECO:0000256" key="9">
    <source>
        <dbReference type="ARBA" id="ARBA00022777"/>
    </source>
</evidence>
<evidence type="ECO:0000256" key="8">
    <source>
        <dbReference type="ARBA" id="ARBA00022741"/>
    </source>
</evidence>
<dbReference type="PANTHER" id="PTHR22749">
    <property type="entry name" value="RIBOFLAVIN KINASE/FMN ADENYLYLTRANSFERASE"/>
    <property type="match status" value="1"/>
</dbReference>
<reference evidence="18" key="1">
    <citation type="submission" date="2016-08" db="EMBL/GenBank/DDBJ databases">
        <authorList>
            <person name="Varghese N."/>
            <person name="Submissions Spin"/>
        </authorList>
    </citation>
    <scope>NUCLEOTIDE SEQUENCE [LARGE SCALE GENOMIC DNA]</scope>
    <source>
        <strain evidence="18">R-53144</strain>
    </source>
</reference>
<dbReference type="NCBIfam" id="TIGR00083">
    <property type="entry name" value="ribF"/>
    <property type="match status" value="1"/>
</dbReference>
<dbReference type="SUPFAM" id="SSF52374">
    <property type="entry name" value="Nucleotidylyl transferase"/>
    <property type="match status" value="1"/>
</dbReference>
<proteinExistence type="inferred from homology"/>
<dbReference type="PANTHER" id="PTHR22749:SF6">
    <property type="entry name" value="RIBOFLAVIN KINASE"/>
    <property type="match status" value="1"/>
</dbReference>
<keyword evidence="11 15" id="KW-0067">ATP-binding</keyword>
<dbReference type="NCBIfam" id="NF004162">
    <property type="entry name" value="PRK05627.1-5"/>
    <property type="match status" value="1"/>
</dbReference>
<evidence type="ECO:0000256" key="6">
    <source>
        <dbReference type="ARBA" id="ARBA00022679"/>
    </source>
</evidence>
<dbReference type="Gene3D" id="2.40.30.30">
    <property type="entry name" value="Riboflavin kinase-like"/>
    <property type="match status" value="1"/>
</dbReference>
<keyword evidence="4 15" id="KW-0285">Flavoprotein</keyword>
<dbReference type="Proteomes" id="UP000199698">
    <property type="component" value="Unassembled WGS sequence"/>
</dbReference>
<comment type="similarity">
    <text evidence="15">Belongs to the ribF family.</text>
</comment>
<evidence type="ECO:0000256" key="15">
    <source>
        <dbReference type="PIRNR" id="PIRNR004491"/>
    </source>
</evidence>
<dbReference type="SUPFAM" id="SSF82114">
    <property type="entry name" value="Riboflavin kinase-like"/>
    <property type="match status" value="1"/>
</dbReference>
<evidence type="ECO:0000313" key="18">
    <source>
        <dbReference type="Proteomes" id="UP000199698"/>
    </source>
</evidence>
<feature type="domain" description="Riboflavin kinase" evidence="16">
    <location>
        <begin position="183"/>
        <end position="308"/>
    </location>
</feature>
<evidence type="ECO:0000256" key="12">
    <source>
        <dbReference type="ARBA" id="ARBA00023268"/>
    </source>
</evidence>
<name>A0A1C4C229_9GAMM</name>
<dbReference type="GO" id="GO:0003919">
    <property type="term" value="F:FMN adenylyltransferase activity"/>
    <property type="evidence" value="ECO:0007669"/>
    <property type="project" value="UniProtKB-UniRule"/>
</dbReference>
<dbReference type="Pfam" id="PF06574">
    <property type="entry name" value="FAD_syn"/>
    <property type="match status" value="1"/>
</dbReference>
<comment type="function">
    <text evidence="1">Catalyzes the phosphorylation of riboflavin to FMN followed by the adenylation of FMN to FAD.</text>
</comment>
<evidence type="ECO:0000256" key="5">
    <source>
        <dbReference type="ARBA" id="ARBA00022643"/>
    </source>
</evidence>
<dbReference type="UniPathway" id="UPA00277">
    <property type="reaction ID" value="UER00407"/>
</dbReference>
<dbReference type="InterPro" id="IPR015864">
    <property type="entry name" value="FAD_synthase"/>
</dbReference>
<dbReference type="GO" id="GO:0009231">
    <property type="term" value="P:riboflavin biosynthetic process"/>
    <property type="evidence" value="ECO:0007669"/>
    <property type="project" value="InterPro"/>
</dbReference>
<dbReference type="EC" id="2.7.7.2" evidence="15"/>
<evidence type="ECO:0000256" key="13">
    <source>
        <dbReference type="ARBA" id="ARBA00047880"/>
    </source>
</evidence>
<gene>
    <name evidence="17" type="ORF">GA0061080_102817</name>
</gene>
<evidence type="ECO:0000256" key="3">
    <source>
        <dbReference type="ARBA" id="ARBA00005201"/>
    </source>
</evidence>
<comment type="pathway">
    <text evidence="3 15">Cofactor biosynthesis; FMN biosynthesis; FMN from riboflavin (ATP route): step 1/1.</text>
</comment>
<dbReference type="FunFam" id="3.40.50.620:FF:000021">
    <property type="entry name" value="Riboflavin biosynthesis protein"/>
    <property type="match status" value="1"/>
</dbReference>
<keyword evidence="7 15" id="KW-0548">Nucleotidyltransferase</keyword>
<dbReference type="RefSeq" id="WP_065636582.1">
    <property type="nucleotide sequence ID" value="NZ_FMBA01000028.1"/>
</dbReference>
<comment type="catalytic activity">
    <reaction evidence="13 15">
        <text>riboflavin + ATP = FMN + ADP + H(+)</text>
        <dbReference type="Rhea" id="RHEA:14357"/>
        <dbReference type="ChEBI" id="CHEBI:15378"/>
        <dbReference type="ChEBI" id="CHEBI:30616"/>
        <dbReference type="ChEBI" id="CHEBI:57986"/>
        <dbReference type="ChEBI" id="CHEBI:58210"/>
        <dbReference type="ChEBI" id="CHEBI:456216"/>
        <dbReference type="EC" id="2.7.1.26"/>
    </reaction>
</comment>
<keyword evidence="10 15" id="KW-0274">FAD</keyword>
<dbReference type="InterPro" id="IPR014729">
    <property type="entry name" value="Rossmann-like_a/b/a_fold"/>
</dbReference>
<dbReference type="Pfam" id="PF01687">
    <property type="entry name" value="Flavokinase"/>
    <property type="match status" value="1"/>
</dbReference>
<dbReference type="NCBIfam" id="NF004159">
    <property type="entry name" value="PRK05627.1-2"/>
    <property type="match status" value="1"/>
</dbReference>
<evidence type="ECO:0000256" key="7">
    <source>
        <dbReference type="ARBA" id="ARBA00022695"/>
    </source>
</evidence>
<keyword evidence="12" id="KW-0511">Multifunctional enzyme</keyword>
<evidence type="ECO:0000256" key="1">
    <source>
        <dbReference type="ARBA" id="ARBA00002121"/>
    </source>
</evidence>
<dbReference type="CDD" id="cd02064">
    <property type="entry name" value="FAD_synthetase_N"/>
    <property type="match status" value="1"/>
</dbReference>
<dbReference type="InterPro" id="IPR023465">
    <property type="entry name" value="Riboflavin_kinase_dom_sf"/>
</dbReference>
<keyword evidence="5 15" id="KW-0288">FMN</keyword>
<dbReference type="STRING" id="1798183.GA0061080_102817"/>
<dbReference type="Gene3D" id="3.40.50.620">
    <property type="entry name" value="HUPs"/>
    <property type="match status" value="1"/>
</dbReference>
<dbReference type="NCBIfam" id="NF004160">
    <property type="entry name" value="PRK05627.1-3"/>
    <property type="match status" value="1"/>
</dbReference>
<dbReference type="AlphaFoldDB" id="A0A1C4C229"/>
<evidence type="ECO:0000256" key="4">
    <source>
        <dbReference type="ARBA" id="ARBA00022630"/>
    </source>
</evidence>
<dbReference type="InterPro" id="IPR023468">
    <property type="entry name" value="Riboflavin_kinase"/>
</dbReference>
<dbReference type="EC" id="2.7.1.26" evidence="15"/>
<organism evidence="17 18">
    <name type="scientific">Gilliamella intestini</name>
    <dbReference type="NCBI Taxonomy" id="1798183"/>
    <lineage>
        <taxon>Bacteria</taxon>
        <taxon>Pseudomonadati</taxon>
        <taxon>Pseudomonadota</taxon>
        <taxon>Gammaproteobacteria</taxon>
        <taxon>Orbales</taxon>
        <taxon>Orbaceae</taxon>
        <taxon>Gilliamella</taxon>
    </lineage>
</organism>
<evidence type="ECO:0000256" key="10">
    <source>
        <dbReference type="ARBA" id="ARBA00022827"/>
    </source>
</evidence>
<evidence type="ECO:0000313" key="17">
    <source>
        <dbReference type="EMBL" id="SCC13064.1"/>
    </source>
</evidence>
<keyword evidence="18" id="KW-1185">Reference proteome</keyword>
<dbReference type="InterPro" id="IPR015865">
    <property type="entry name" value="Riboflavin_kinase_bac/euk"/>
</dbReference>
<keyword evidence="6 15" id="KW-0808">Transferase</keyword>
<sequence length="312" mass="35642">MKIIRGIANFKNQFSQCVLTLGNFDGVHLGHQQLINHLIKQGKNLNLPTVVMLFEPQPLEFFTPNNAPSRLTSFQEKVIFIEKLGIDYIIVIPFTQTFANMPADSFIQDWLINKLQAKYIVIGDDFRFGFKRQGDINLLQQYAHNNRFSVESMPTYVWNNLRISSTAVRQALLNNDFKLAHCLLGRNYTIQGRVIHGNALARQLGFPTANIHLHRKKPALQGVYFVKVKNICNNQHYHGIANIGIRPTIHGKTAILEVNLFDFSGDIYGQYLDVNFVQKLRDEKKFDSLADLKQQIARDVCTAKKISAQLTN</sequence>
<evidence type="ECO:0000256" key="2">
    <source>
        <dbReference type="ARBA" id="ARBA00004726"/>
    </source>
</evidence>
<dbReference type="PIRSF" id="PIRSF004491">
    <property type="entry name" value="FAD_Synth"/>
    <property type="match status" value="1"/>
</dbReference>
<evidence type="ECO:0000256" key="11">
    <source>
        <dbReference type="ARBA" id="ARBA00022840"/>
    </source>
</evidence>
<dbReference type="SMART" id="SM00904">
    <property type="entry name" value="Flavokinase"/>
    <property type="match status" value="1"/>
</dbReference>
<keyword evidence="8 15" id="KW-0547">Nucleotide-binding</keyword>
<dbReference type="InterPro" id="IPR002606">
    <property type="entry name" value="Riboflavin_kinase_bac"/>
</dbReference>
<dbReference type="GO" id="GO:0009398">
    <property type="term" value="P:FMN biosynthetic process"/>
    <property type="evidence" value="ECO:0007669"/>
    <property type="project" value="UniProtKB-UniRule"/>
</dbReference>
<evidence type="ECO:0000259" key="16">
    <source>
        <dbReference type="SMART" id="SM00904"/>
    </source>
</evidence>
<comment type="catalytic activity">
    <reaction evidence="14 15">
        <text>FMN + ATP + H(+) = FAD + diphosphate</text>
        <dbReference type="Rhea" id="RHEA:17237"/>
        <dbReference type="ChEBI" id="CHEBI:15378"/>
        <dbReference type="ChEBI" id="CHEBI:30616"/>
        <dbReference type="ChEBI" id="CHEBI:33019"/>
        <dbReference type="ChEBI" id="CHEBI:57692"/>
        <dbReference type="ChEBI" id="CHEBI:58210"/>
        <dbReference type="EC" id="2.7.7.2"/>
    </reaction>
</comment>
<dbReference type="OrthoDB" id="9803667at2"/>
<dbReference type="GO" id="GO:0008531">
    <property type="term" value="F:riboflavin kinase activity"/>
    <property type="evidence" value="ECO:0007669"/>
    <property type="project" value="UniProtKB-UniRule"/>
</dbReference>
<keyword evidence="9 15" id="KW-0418">Kinase</keyword>
<dbReference type="GO" id="GO:0006747">
    <property type="term" value="P:FAD biosynthetic process"/>
    <property type="evidence" value="ECO:0007669"/>
    <property type="project" value="UniProtKB-UniRule"/>
</dbReference>
<dbReference type="EMBL" id="FMBA01000028">
    <property type="protein sequence ID" value="SCC13064.1"/>
    <property type="molecule type" value="Genomic_DNA"/>
</dbReference>
<dbReference type="UniPathway" id="UPA00276">
    <property type="reaction ID" value="UER00406"/>
</dbReference>
<evidence type="ECO:0000256" key="14">
    <source>
        <dbReference type="ARBA" id="ARBA00049494"/>
    </source>
</evidence>